<sequence>MEFYETQECQEFITLKYNSIELTDKLCDVIKNDTIKITFTDIWFIITNIKKSQILKIIKSYLDNYIVSDNEIKIIIKELKKPSLINEFFKENKIDLKICYKFILELFSTTQIETWSFNDLNDILDYITKEDIIYNVQYYYNNVDLFTNLIKHYVNNNVITKDDAVIIFQYVDDINIPICNYFFEKFTFERRDILKLLAFCCYPEYLIKHIKGYVCNIFSIKEIIDLTKYEINSEQAKLDYVKYINSEILCVSDYIKNNINEIIILFDNDFLIKVYSYFLTYWSDNNILFNKITLINSINSILTDDNYNEYEKLLINYKNVCSFKELLELPIDNKIKNALYDPIIHESINDLLLILKINDTTHKNYELIKTYIKNKDFETIINVIPNIPICVKDNIDPYIYHMNIIQYCFQVFNSEEKILQLLNLYQHSKYKKYILSTLAKHRAIDDNILLNIAFKIFDTDINNIYNMYKSIENYIDYYDYFDFNNVNKEHLLIGNFISKIYYNILDDETIDNTGKKYYSGIWKINVNDKKILQDKIIKYAISKGKKIQTPWFIKNTKKQTNNMCIICFEKKPNIALFCGHILCKKCFLKIQNNTCFICRKEITGNIKLYM</sequence>
<reference evidence="3" key="1">
    <citation type="journal article" date="2017" name="Science">
        <title>Giant viruses with an expanded complement of translation system components.</title>
        <authorList>
            <person name="Schulz F."/>
            <person name="Yutin N."/>
            <person name="Ivanova N.N."/>
            <person name="Ortega D.R."/>
            <person name="Lee T.K."/>
            <person name="Vierheilig J."/>
            <person name="Daims H."/>
            <person name="Horn M."/>
            <person name="Wagner M."/>
            <person name="Jensen G.J."/>
            <person name="Kyrpides N.C."/>
            <person name="Koonin E.V."/>
            <person name="Woyke T."/>
        </authorList>
    </citation>
    <scope>NUCLEOTIDE SEQUENCE</scope>
    <source>
        <strain evidence="3">HKV1</strain>
    </source>
</reference>
<keyword evidence="1" id="KW-0863">Zinc-finger</keyword>
<dbReference type="InterPro" id="IPR013083">
    <property type="entry name" value="Znf_RING/FYVE/PHD"/>
</dbReference>
<organism evidence="3">
    <name type="scientific">Hokovirus HKV1</name>
    <dbReference type="NCBI Taxonomy" id="1977638"/>
    <lineage>
        <taxon>Viruses</taxon>
        <taxon>Varidnaviria</taxon>
        <taxon>Bamfordvirae</taxon>
        <taxon>Nucleocytoviricota</taxon>
        <taxon>Megaviricetes</taxon>
        <taxon>Imitervirales</taxon>
        <taxon>Mimiviridae</taxon>
        <taxon>Klosneuvirinae</taxon>
        <taxon>Hokovirus</taxon>
    </lineage>
</organism>
<protein>
    <submittedName>
        <fullName evidence="3">RING finger domain protein</fullName>
    </submittedName>
</protein>
<dbReference type="SUPFAM" id="SSF57850">
    <property type="entry name" value="RING/U-box"/>
    <property type="match status" value="1"/>
</dbReference>
<evidence type="ECO:0000259" key="2">
    <source>
        <dbReference type="PROSITE" id="PS50089"/>
    </source>
</evidence>
<keyword evidence="1" id="KW-0479">Metal-binding</keyword>
<keyword evidence="1" id="KW-0862">Zinc</keyword>
<gene>
    <name evidence="3" type="ORF">Hokovirus_1_42</name>
</gene>
<dbReference type="PROSITE" id="PS50089">
    <property type="entry name" value="ZF_RING_2"/>
    <property type="match status" value="1"/>
</dbReference>
<dbReference type="Gene3D" id="3.30.40.10">
    <property type="entry name" value="Zinc/RING finger domain, C3HC4 (zinc finger)"/>
    <property type="match status" value="1"/>
</dbReference>
<dbReference type="Pfam" id="PF13920">
    <property type="entry name" value="zf-C3HC4_3"/>
    <property type="match status" value="1"/>
</dbReference>
<dbReference type="GO" id="GO:0008270">
    <property type="term" value="F:zinc ion binding"/>
    <property type="evidence" value="ECO:0007669"/>
    <property type="project" value="UniProtKB-KW"/>
</dbReference>
<dbReference type="EMBL" id="KY684103">
    <property type="protein sequence ID" value="ARF10163.1"/>
    <property type="molecule type" value="Genomic_DNA"/>
</dbReference>
<evidence type="ECO:0000313" key="3">
    <source>
        <dbReference type="EMBL" id="ARF10163.1"/>
    </source>
</evidence>
<dbReference type="InterPro" id="IPR001841">
    <property type="entry name" value="Znf_RING"/>
</dbReference>
<name>A0A1V0SEM1_9VIRU</name>
<feature type="domain" description="RING-type" evidence="2">
    <location>
        <begin position="564"/>
        <end position="599"/>
    </location>
</feature>
<proteinExistence type="predicted"/>
<evidence type="ECO:0000256" key="1">
    <source>
        <dbReference type="PROSITE-ProRule" id="PRU00175"/>
    </source>
</evidence>
<accession>A0A1V0SEM1</accession>